<name>A0AAE0BCK6_9CHLO</name>
<accession>A0AAE0BCK6</accession>
<organism evidence="1 2">
    <name type="scientific">Cymbomonas tetramitiformis</name>
    <dbReference type="NCBI Taxonomy" id="36881"/>
    <lineage>
        <taxon>Eukaryota</taxon>
        <taxon>Viridiplantae</taxon>
        <taxon>Chlorophyta</taxon>
        <taxon>Pyramimonadophyceae</taxon>
        <taxon>Pyramimonadales</taxon>
        <taxon>Pyramimonadaceae</taxon>
        <taxon>Cymbomonas</taxon>
    </lineage>
</organism>
<evidence type="ECO:0000313" key="1">
    <source>
        <dbReference type="EMBL" id="KAK3233505.1"/>
    </source>
</evidence>
<keyword evidence="2" id="KW-1185">Reference proteome</keyword>
<dbReference type="AlphaFoldDB" id="A0AAE0BCK6"/>
<reference evidence="1 2" key="1">
    <citation type="journal article" date="2015" name="Genome Biol. Evol.">
        <title>Comparative Genomics of a Bacterivorous Green Alga Reveals Evolutionary Causalities and Consequences of Phago-Mixotrophic Mode of Nutrition.</title>
        <authorList>
            <person name="Burns J.A."/>
            <person name="Paasch A."/>
            <person name="Narechania A."/>
            <person name="Kim E."/>
        </authorList>
    </citation>
    <scope>NUCLEOTIDE SEQUENCE [LARGE SCALE GENOMIC DNA]</scope>
    <source>
        <strain evidence="1 2">PLY_AMNH</strain>
    </source>
</reference>
<comment type="caution">
    <text evidence="1">The sequence shown here is derived from an EMBL/GenBank/DDBJ whole genome shotgun (WGS) entry which is preliminary data.</text>
</comment>
<protein>
    <submittedName>
        <fullName evidence="1">Uncharacterized protein</fullName>
    </submittedName>
</protein>
<evidence type="ECO:0000313" key="2">
    <source>
        <dbReference type="Proteomes" id="UP001190700"/>
    </source>
</evidence>
<sequence length="195" mass="21328">MGAGGEHTALKMLSEYASLGAAAFAERWLKLEDDGEGGLEQCALRRVLRAEVCGHKGGCGMLCPGEVFLRAFSTHIALGCLSMRRITTMCAGMREVHNVVEWREWHRLLAIHDLTLDPARADFGQMTYRYWQWNGFLVRYAAADDTLAQAATPLLLVHGFGTSATIGTLSLPSSQQSARCTPWTCLASGTAKSRH</sequence>
<dbReference type="Proteomes" id="UP001190700">
    <property type="component" value="Unassembled WGS sequence"/>
</dbReference>
<dbReference type="EMBL" id="LGRX02035692">
    <property type="protein sequence ID" value="KAK3233505.1"/>
    <property type="molecule type" value="Genomic_DNA"/>
</dbReference>
<proteinExistence type="predicted"/>
<gene>
    <name evidence="1" type="ORF">CYMTET_56207</name>
</gene>